<dbReference type="Gene3D" id="3.20.20.80">
    <property type="entry name" value="Glycosidases"/>
    <property type="match status" value="1"/>
</dbReference>
<comment type="similarity">
    <text evidence="2">Belongs to the glycosyl hydrolase 13 family.</text>
</comment>
<dbReference type="GO" id="GO:0046872">
    <property type="term" value="F:metal ion binding"/>
    <property type="evidence" value="ECO:0007669"/>
    <property type="project" value="UniProtKB-KW"/>
</dbReference>
<keyword evidence="4" id="KW-0732">Signal</keyword>
<gene>
    <name evidence="6" type="ORF">S12H4_38452</name>
</gene>
<dbReference type="GO" id="GO:0004556">
    <property type="term" value="F:alpha-amylase activity"/>
    <property type="evidence" value="ECO:0007669"/>
    <property type="project" value="InterPro"/>
</dbReference>
<evidence type="ECO:0000256" key="4">
    <source>
        <dbReference type="ARBA" id="ARBA00022729"/>
    </source>
</evidence>
<dbReference type="SMART" id="SM00642">
    <property type="entry name" value="Aamy"/>
    <property type="match status" value="1"/>
</dbReference>
<evidence type="ECO:0000256" key="1">
    <source>
        <dbReference type="ARBA" id="ARBA00001913"/>
    </source>
</evidence>
<evidence type="ECO:0000313" key="6">
    <source>
        <dbReference type="EMBL" id="GAI92304.1"/>
    </source>
</evidence>
<dbReference type="AlphaFoldDB" id="X1UIV2"/>
<dbReference type="InterPro" id="IPR017853">
    <property type="entry name" value="GH"/>
</dbReference>
<dbReference type="EMBL" id="BARW01023144">
    <property type="protein sequence ID" value="GAI92304.1"/>
    <property type="molecule type" value="Genomic_DNA"/>
</dbReference>
<keyword evidence="3" id="KW-0479">Metal-binding</keyword>
<dbReference type="SUPFAM" id="SSF51445">
    <property type="entry name" value="(Trans)glycosidases"/>
    <property type="match status" value="1"/>
</dbReference>
<evidence type="ECO:0000259" key="5">
    <source>
        <dbReference type="SMART" id="SM00642"/>
    </source>
</evidence>
<dbReference type="GO" id="GO:0005975">
    <property type="term" value="P:carbohydrate metabolic process"/>
    <property type="evidence" value="ECO:0007669"/>
    <property type="project" value="InterPro"/>
</dbReference>
<name>X1UIV2_9ZZZZ</name>
<dbReference type="PANTHER" id="PTHR10357:SF215">
    <property type="entry name" value="ALPHA-AMYLASE 1"/>
    <property type="match status" value="1"/>
</dbReference>
<protein>
    <recommendedName>
        <fullName evidence="5">Glycosyl hydrolase family 13 catalytic domain-containing protein</fullName>
    </recommendedName>
</protein>
<dbReference type="InterPro" id="IPR006046">
    <property type="entry name" value="Alpha_amylase"/>
</dbReference>
<accession>X1UIV2</accession>
<proteinExistence type="inferred from homology"/>
<dbReference type="PRINTS" id="PR00110">
    <property type="entry name" value="ALPHAAMYLASE"/>
</dbReference>
<organism evidence="6">
    <name type="scientific">marine sediment metagenome</name>
    <dbReference type="NCBI Taxonomy" id="412755"/>
    <lineage>
        <taxon>unclassified sequences</taxon>
        <taxon>metagenomes</taxon>
        <taxon>ecological metagenomes</taxon>
    </lineage>
</organism>
<evidence type="ECO:0000256" key="2">
    <source>
        <dbReference type="ARBA" id="ARBA00008061"/>
    </source>
</evidence>
<comment type="cofactor">
    <cofactor evidence="1">
        <name>Ca(2+)</name>
        <dbReference type="ChEBI" id="CHEBI:29108"/>
    </cofactor>
</comment>
<sequence length="264" mass="30565">MVEVAHANDIKVIFDVIVNHAGDYLADWSDHYDPPDYRPAPPFDNADWYHHYGNIWNWKNQLQLENWNIFGLDDLAQEIPAVGEELKQVYLYWINQTGCDGFRLDTGKHVPKWYWGEFTAATGIPSFGEVWHGSPSYIADYQNYMWSVVDFPIYYTIEGVFAYGGSCDQLHNLFNEDSVYPDPYKLVTFIDSHDVARFLNRAGNDYQKLKLALAFLMTARGIPCVYYGTEQGFNGGNDPNNREVLFNSFDTAHELYQYIRSSRT</sequence>
<dbReference type="PANTHER" id="PTHR10357">
    <property type="entry name" value="ALPHA-AMYLASE FAMILY MEMBER"/>
    <property type="match status" value="1"/>
</dbReference>
<comment type="caution">
    <text evidence="6">The sequence shown here is derived from an EMBL/GenBank/DDBJ whole genome shotgun (WGS) entry which is preliminary data.</text>
</comment>
<dbReference type="Pfam" id="PF00128">
    <property type="entry name" value="Alpha-amylase"/>
    <property type="match status" value="1"/>
</dbReference>
<reference evidence="6" key="1">
    <citation type="journal article" date="2014" name="Front. Microbiol.">
        <title>High frequency of phylogenetically diverse reductive dehalogenase-homologous genes in deep subseafloor sedimentary metagenomes.</title>
        <authorList>
            <person name="Kawai M."/>
            <person name="Futagami T."/>
            <person name="Toyoda A."/>
            <person name="Takaki Y."/>
            <person name="Nishi S."/>
            <person name="Hori S."/>
            <person name="Arai W."/>
            <person name="Tsubouchi T."/>
            <person name="Morono Y."/>
            <person name="Uchiyama I."/>
            <person name="Ito T."/>
            <person name="Fujiyama A."/>
            <person name="Inagaki F."/>
            <person name="Takami H."/>
        </authorList>
    </citation>
    <scope>NUCLEOTIDE SEQUENCE</scope>
    <source>
        <strain evidence="6">Expedition CK06-06</strain>
    </source>
</reference>
<feature type="non-terminal residue" evidence="6">
    <location>
        <position position="264"/>
    </location>
</feature>
<evidence type="ECO:0000256" key="3">
    <source>
        <dbReference type="ARBA" id="ARBA00022723"/>
    </source>
</evidence>
<dbReference type="InterPro" id="IPR006047">
    <property type="entry name" value="GH13_cat_dom"/>
</dbReference>
<feature type="domain" description="Glycosyl hydrolase family 13 catalytic" evidence="5">
    <location>
        <begin position="1"/>
        <end position="263"/>
    </location>
</feature>